<keyword evidence="1" id="KW-0378">Hydrolase</keyword>
<reference evidence="1 2" key="1">
    <citation type="journal article" date="2015" name="Proc. Natl. Acad. Sci. U.S.A.">
        <title>The resurrection genome of Boea hygrometrica: A blueprint for survival of dehydration.</title>
        <authorList>
            <person name="Xiao L."/>
            <person name="Yang G."/>
            <person name="Zhang L."/>
            <person name="Yang X."/>
            <person name="Zhao S."/>
            <person name="Ji Z."/>
            <person name="Zhou Q."/>
            <person name="Hu M."/>
            <person name="Wang Y."/>
            <person name="Chen M."/>
            <person name="Xu Y."/>
            <person name="Jin H."/>
            <person name="Xiao X."/>
            <person name="Hu G."/>
            <person name="Bao F."/>
            <person name="Hu Y."/>
            <person name="Wan P."/>
            <person name="Li L."/>
            <person name="Deng X."/>
            <person name="Kuang T."/>
            <person name="Xiang C."/>
            <person name="Zhu J.K."/>
            <person name="Oliver M.J."/>
            <person name="He Y."/>
        </authorList>
    </citation>
    <scope>NUCLEOTIDE SEQUENCE [LARGE SCALE GENOMIC DNA]</scope>
    <source>
        <strain evidence="2">cv. XS01</strain>
    </source>
</reference>
<keyword evidence="1" id="KW-0255">Endonuclease</keyword>
<keyword evidence="2" id="KW-1185">Reference proteome</keyword>
<proteinExistence type="predicted"/>
<accession>A0A2Z7C4W0</accession>
<dbReference type="Proteomes" id="UP000250235">
    <property type="component" value="Unassembled WGS sequence"/>
</dbReference>
<dbReference type="AlphaFoldDB" id="A0A2Z7C4W0"/>
<dbReference type="GO" id="GO:0004519">
    <property type="term" value="F:endonuclease activity"/>
    <property type="evidence" value="ECO:0007669"/>
    <property type="project" value="UniProtKB-KW"/>
</dbReference>
<sequence length="231" mass="26236">MGILSTWELSTPLQYTIPDAYNKHHLLLLTHEMWELPTPLIAANKPIRQIEELNLPQKARSEIRRLCQQTTQWRCLRTPQQLQASFRKQYPNEASQQEESNATSIALVGAAYRWKSKKIREQSQVQASFRKQYPNEASQQEESNATSIALVGAAYRWKSKKIRRIGSDYFSNGNSTSLVAPNQVHDRFPIPSLECTIIPTRNLLARTIAAKCDGGGGGGRRKRRRGGEFAE</sequence>
<evidence type="ECO:0000313" key="1">
    <source>
        <dbReference type="EMBL" id="KZV41549.1"/>
    </source>
</evidence>
<dbReference type="EMBL" id="KQ999427">
    <property type="protein sequence ID" value="KZV41549.1"/>
    <property type="molecule type" value="Genomic_DNA"/>
</dbReference>
<keyword evidence="1" id="KW-0540">Nuclease</keyword>
<gene>
    <name evidence="1" type="ORF">F511_33323</name>
</gene>
<organism evidence="1 2">
    <name type="scientific">Dorcoceras hygrometricum</name>
    <dbReference type="NCBI Taxonomy" id="472368"/>
    <lineage>
        <taxon>Eukaryota</taxon>
        <taxon>Viridiplantae</taxon>
        <taxon>Streptophyta</taxon>
        <taxon>Embryophyta</taxon>
        <taxon>Tracheophyta</taxon>
        <taxon>Spermatophyta</taxon>
        <taxon>Magnoliopsida</taxon>
        <taxon>eudicotyledons</taxon>
        <taxon>Gunneridae</taxon>
        <taxon>Pentapetalae</taxon>
        <taxon>asterids</taxon>
        <taxon>lamiids</taxon>
        <taxon>Lamiales</taxon>
        <taxon>Gesneriaceae</taxon>
        <taxon>Didymocarpoideae</taxon>
        <taxon>Trichosporeae</taxon>
        <taxon>Loxocarpinae</taxon>
        <taxon>Dorcoceras</taxon>
    </lineage>
</organism>
<protein>
    <submittedName>
        <fullName evidence="1">Flap endonuclease GEN-like protein</fullName>
    </submittedName>
</protein>
<name>A0A2Z7C4W0_9LAMI</name>
<evidence type="ECO:0000313" key="2">
    <source>
        <dbReference type="Proteomes" id="UP000250235"/>
    </source>
</evidence>